<protein>
    <recommendedName>
        <fullName evidence="3">SH3b domain-containing protein</fullName>
    </recommendedName>
</protein>
<dbReference type="OrthoDB" id="102964at2"/>
<dbReference type="InterPro" id="IPR003646">
    <property type="entry name" value="SH3-like_bac-type"/>
</dbReference>
<proteinExistence type="predicted"/>
<evidence type="ECO:0000256" key="1">
    <source>
        <dbReference type="SAM" id="MobiDB-lite"/>
    </source>
</evidence>
<evidence type="ECO:0000313" key="4">
    <source>
        <dbReference type="EMBL" id="PPU75165.1"/>
    </source>
</evidence>
<dbReference type="EMBL" id="MDEH01000001">
    <property type="protein sequence ID" value="PPU75165.1"/>
    <property type="molecule type" value="Genomic_DNA"/>
</dbReference>
<feature type="region of interest" description="Disordered" evidence="1">
    <location>
        <begin position="137"/>
        <end position="214"/>
    </location>
</feature>
<dbReference type="AlphaFoldDB" id="A0A2S7DMX0"/>
<keyword evidence="2" id="KW-0732">Signal</keyword>
<dbReference type="Pfam" id="PF08239">
    <property type="entry name" value="SH3_3"/>
    <property type="match status" value="1"/>
</dbReference>
<feature type="domain" description="SH3b" evidence="3">
    <location>
        <begin position="28"/>
        <end position="75"/>
    </location>
</feature>
<evidence type="ECO:0000256" key="2">
    <source>
        <dbReference type="SAM" id="SignalP"/>
    </source>
</evidence>
<feature type="signal peptide" evidence="2">
    <location>
        <begin position="1"/>
        <end position="17"/>
    </location>
</feature>
<name>A0A2S7DMX0_9XANT</name>
<organism evidence="4 5">
    <name type="scientific">Xanthomonas melonis</name>
    <dbReference type="NCBI Taxonomy" id="56456"/>
    <lineage>
        <taxon>Bacteria</taxon>
        <taxon>Pseudomonadati</taxon>
        <taxon>Pseudomonadota</taxon>
        <taxon>Gammaproteobacteria</taxon>
        <taxon>Lysobacterales</taxon>
        <taxon>Lysobacteraceae</taxon>
        <taxon>Xanthomonas</taxon>
    </lineage>
</organism>
<gene>
    <name evidence="4" type="ORF">XmelCFBP4644_03185</name>
</gene>
<evidence type="ECO:0000313" key="5">
    <source>
        <dbReference type="Proteomes" id="UP000239865"/>
    </source>
</evidence>
<comment type="caution">
    <text evidence="4">The sequence shown here is derived from an EMBL/GenBank/DDBJ whole genome shotgun (WGS) entry which is preliminary data.</text>
</comment>
<dbReference type="Proteomes" id="UP000239865">
    <property type="component" value="Unassembled WGS sequence"/>
</dbReference>
<feature type="compositionally biased region" description="Basic and acidic residues" evidence="1">
    <location>
        <begin position="152"/>
        <end position="191"/>
    </location>
</feature>
<evidence type="ECO:0000259" key="3">
    <source>
        <dbReference type="Pfam" id="PF08239"/>
    </source>
</evidence>
<sequence>MSWSVVVVMAVAVPAVAQHAGHANRLAALRAGPGDEYQRVGEVRAGHALTVHGCLKNGRWCDVRGPDARGWLPAQAIALERGELTDVVPKIAFSLDPYWDAHYRGREWTVESERALWRHHLPETSPELEVLAPGEGLSHPGEASIARRAKRQARENTERTRRERAEIDAAKALQDKRQDCRNRQRAAERNAVRGADGRPVGVQAALEDCDRLRD</sequence>
<feature type="chain" id="PRO_5015461885" description="SH3b domain-containing protein" evidence="2">
    <location>
        <begin position="18"/>
        <end position="214"/>
    </location>
</feature>
<accession>A0A2S7DMX0</accession>
<reference evidence="4 5" key="1">
    <citation type="submission" date="2016-08" db="EMBL/GenBank/DDBJ databases">
        <authorList>
            <person name="Seilhamer J.J."/>
        </authorList>
    </citation>
    <scope>NUCLEOTIDE SEQUENCE [LARGE SCALE GENOMIC DNA]</scope>
    <source>
        <strain evidence="4 5">CFBP4644</strain>
    </source>
</reference>